<feature type="transmembrane region" description="Helical" evidence="1">
    <location>
        <begin position="34"/>
        <end position="50"/>
    </location>
</feature>
<evidence type="ECO:0000256" key="1">
    <source>
        <dbReference type="SAM" id="Phobius"/>
    </source>
</evidence>
<dbReference type="InterPro" id="IPR043739">
    <property type="entry name" value="DUF5684"/>
</dbReference>
<reference evidence="2" key="1">
    <citation type="submission" date="2023-05" db="EMBL/GenBank/DDBJ databases">
        <authorList>
            <person name="Zhang X."/>
        </authorList>
    </citation>
    <scope>NUCLEOTIDE SEQUENCE</scope>
    <source>
        <strain evidence="2">BD1B2-1</strain>
    </source>
</reference>
<dbReference type="AlphaFoldDB" id="A0AAE3RA04"/>
<organism evidence="2 3">
    <name type="scientific">Xanthocytophaga agilis</name>
    <dbReference type="NCBI Taxonomy" id="3048010"/>
    <lineage>
        <taxon>Bacteria</taxon>
        <taxon>Pseudomonadati</taxon>
        <taxon>Bacteroidota</taxon>
        <taxon>Cytophagia</taxon>
        <taxon>Cytophagales</taxon>
        <taxon>Rhodocytophagaceae</taxon>
        <taxon>Xanthocytophaga</taxon>
    </lineage>
</organism>
<feature type="transmembrane region" description="Helical" evidence="1">
    <location>
        <begin position="6"/>
        <end position="27"/>
    </location>
</feature>
<keyword evidence="3" id="KW-1185">Reference proteome</keyword>
<dbReference type="Proteomes" id="UP001232063">
    <property type="component" value="Unassembled WGS sequence"/>
</dbReference>
<dbReference type="RefSeq" id="WP_314515069.1">
    <property type="nucleotide sequence ID" value="NZ_JASJOU010000010.1"/>
</dbReference>
<evidence type="ECO:0000313" key="2">
    <source>
        <dbReference type="EMBL" id="MDJ1504124.1"/>
    </source>
</evidence>
<proteinExistence type="predicted"/>
<keyword evidence="1" id="KW-1133">Transmembrane helix</keyword>
<protein>
    <submittedName>
        <fullName evidence="2">DUF5684 domain-containing protein</fullName>
    </submittedName>
</protein>
<comment type="caution">
    <text evidence="2">The sequence shown here is derived from an EMBL/GenBank/DDBJ whole genome shotgun (WGS) entry which is preliminary data.</text>
</comment>
<keyword evidence="1" id="KW-0812">Transmembrane</keyword>
<evidence type="ECO:0000313" key="3">
    <source>
        <dbReference type="Proteomes" id="UP001232063"/>
    </source>
</evidence>
<feature type="transmembrane region" description="Helical" evidence="1">
    <location>
        <begin position="90"/>
        <end position="108"/>
    </location>
</feature>
<accession>A0AAE3RA04</accession>
<dbReference type="Pfam" id="PF18936">
    <property type="entry name" value="DUF5684"/>
    <property type="match status" value="1"/>
</dbReference>
<keyword evidence="1" id="KW-0472">Membrane</keyword>
<dbReference type="EMBL" id="JASJOU010000010">
    <property type="protein sequence ID" value="MDJ1504124.1"/>
    <property type="molecule type" value="Genomic_DNA"/>
</dbReference>
<feature type="transmembrane region" description="Helical" evidence="1">
    <location>
        <begin position="56"/>
        <end position="78"/>
    </location>
</feature>
<gene>
    <name evidence="2" type="ORF">QNI22_25910</name>
</gene>
<sequence length="142" mass="16001">MFALFSVLFLIYVGIIILAIVSWWRLFEKAGKPGWASIVPIYGFIVQLEIVGKPAWWTLLLFVPIVNIVILIWTLNLLCKSFGKDEGYTVGMLFLGFIFLPMLAFGNAEYLGPAGDPDYQFARNTYGTVPIPVNKDLYNSNN</sequence>
<name>A0AAE3RA04_9BACT</name>